<dbReference type="Gene3D" id="3.40.190.120">
    <property type="entry name" value="Osmoprotection protein (prox), domain 2"/>
    <property type="match status" value="1"/>
</dbReference>
<evidence type="ECO:0000259" key="1">
    <source>
        <dbReference type="Pfam" id="PF04069"/>
    </source>
</evidence>
<dbReference type="Gene3D" id="3.40.190.10">
    <property type="entry name" value="Periplasmic binding protein-like II"/>
    <property type="match status" value="1"/>
</dbReference>
<keyword evidence="3" id="KW-1185">Reference proteome</keyword>
<proteinExistence type="predicted"/>
<dbReference type="InterPro" id="IPR007210">
    <property type="entry name" value="ABC_Gly_betaine_transp_sub-bd"/>
</dbReference>
<dbReference type="GO" id="GO:0043190">
    <property type="term" value="C:ATP-binding cassette (ABC) transporter complex"/>
    <property type="evidence" value="ECO:0007669"/>
    <property type="project" value="InterPro"/>
</dbReference>
<dbReference type="AlphaFoldDB" id="A0A345BXA2"/>
<gene>
    <name evidence="2" type="ORF">DT065_05815</name>
</gene>
<name>A0A345BXA2_9BACI</name>
<dbReference type="KEGG" id="rue:DT065_05815"/>
<accession>A0A345BXA2</accession>
<dbReference type="Proteomes" id="UP000252100">
    <property type="component" value="Chromosome"/>
</dbReference>
<dbReference type="PROSITE" id="PS51257">
    <property type="entry name" value="PROKAR_LIPOPROTEIN"/>
    <property type="match status" value="1"/>
</dbReference>
<feature type="domain" description="ABC-type glycine betaine transport system substrate-binding" evidence="1">
    <location>
        <begin position="23"/>
        <end position="287"/>
    </location>
</feature>
<evidence type="ECO:0000313" key="2">
    <source>
        <dbReference type="EMBL" id="AXF55583.1"/>
    </source>
</evidence>
<evidence type="ECO:0000313" key="3">
    <source>
        <dbReference type="Proteomes" id="UP000252100"/>
    </source>
</evidence>
<dbReference type="Pfam" id="PF04069">
    <property type="entry name" value="OpuAC"/>
    <property type="match status" value="1"/>
</dbReference>
<dbReference type="CDD" id="cd13528">
    <property type="entry name" value="PBP2_osmoprotectants"/>
    <property type="match status" value="1"/>
</dbReference>
<dbReference type="RefSeq" id="WP_114371631.1">
    <property type="nucleotide sequence ID" value="NZ_CP031092.1"/>
</dbReference>
<dbReference type="OrthoDB" id="9801163at2"/>
<sequence length="295" mass="33322">MKKSLPLLVGSALLLSACGDDEDTVVVGGKDFTEQIILTHMIADLLEENTDANIEREVDVGSTDVLTQGMQDEDIDLYVEYTGTSYITVLDEEIDPENPPEEDEIYDAVQEAYNEEFDISWLEPFEFENRYALAMREEDTDDIDNQSDLVDEAENLVIGHNADFAERPDGLEPMNDMYGYEWGGNEQMDEGLMYDALQNEEVDVISAFTTDGRIPAFDLEIIEDDMNYFPPYYAAPIIRNDILDAHPEIEEELAELAPLLTEETMADLNAQVDIDTELEEVVANDFLVENGLIEE</sequence>
<protein>
    <submittedName>
        <fullName evidence="2">Glycine/betaine ABC transporter substrate-binding protein</fullName>
    </submittedName>
</protein>
<organism evidence="2 3">
    <name type="scientific">Salicibibacter kimchii</name>
    <dbReference type="NCBI Taxonomy" id="2099786"/>
    <lineage>
        <taxon>Bacteria</taxon>
        <taxon>Bacillati</taxon>
        <taxon>Bacillota</taxon>
        <taxon>Bacilli</taxon>
        <taxon>Bacillales</taxon>
        <taxon>Bacillaceae</taxon>
        <taxon>Salicibibacter</taxon>
    </lineage>
</organism>
<reference evidence="2 3" key="1">
    <citation type="journal article" date="2018" name="J. Microbiol.">
        <title>Salicibibacter kimchii gen. nov., sp. nov., a moderately halophilic and alkalitolerant bacterium in the family Bacillaceae, isolated from kimchi.</title>
        <authorList>
            <person name="Jang J.Y."/>
            <person name="Oh Y.J."/>
            <person name="Lim S.K."/>
            <person name="Park H.K."/>
            <person name="Lee C."/>
            <person name="Kim J.Y."/>
            <person name="Lee M.A."/>
            <person name="Choi H.J."/>
        </authorList>
    </citation>
    <scope>NUCLEOTIDE SEQUENCE [LARGE SCALE GENOMIC DNA]</scope>
    <source>
        <strain evidence="2 3">NKC1-1</strain>
    </source>
</reference>
<dbReference type="SUPFAM" id="SSF53850">
    <property type="entry name" value="Periplasmic binding protein-like II"/>
    <property type="match status" value="1"/>
</dbReference>
<dbReference type="GO" id="GO:0022857">
    <property type="term" value="F:transmembrane transporter activity"/>
    <property type="evidence" value="ECO:0007669"/>
    <property type="project" value="InterPro"/>
</dbReference>
<dbReference type="EMBL" id="CP031092">
    <property type="protein sequence ID" value="AXF55583.1"/>
    <property type="molecule type" value="Genomic_DNA"/>
</dbReference>